<organism evidence="3 4">
    <name type="scientific">Tistrella mobilis (strain KA081020-065)</name>
    <dbReference type="NCBI Taxonomy" id="1110502"/>
    <lineage>
        <taxon>Bacteria</taxon>
        <taxon>Pseudomonadati</taxon>
        <taxon>Pseudomonadota</taxon>
        <taxon>Alphaproteobacteria</taxon>
        <taxon>Geminicoccales</taxon>
        <taxon>Geminicoccaceae</taxon>
        <taxon>Tistrella</taxon>
    </lineage>
</organism>
<feature type="region of interest" description="Disordered" evidence="1">
    <location>
        <begin position="1"/>
        <end position="34"/>
    </location>
</feature>
<dbReference type="SUPFAM" id="SSF88874">
    <property type="entry name" value="Receptor-binding domain of short tail fibre protein gp12"/>
    <property type="match status" value="1"/>
</dbReference>
<dbReference type="AlphaFoldDB" id="I3TXM0"/>
<evidence type="ECO:0000313" key="3">
    <source>
        <dbReference type="EMBL" id="AFK57508.1"/>
    </source>
</evidence>
<name>I3TXM0_TISMK</name>
<protein>
    <submittedName>
        <fullName evidence="3">Tail Collar domain protein</fullName>
    </submittedName>
</protein>
<dbReference type="Proteomes" id="UP000005258">
    <property type="component" value="Plasmid pTM3"/>
</dbReference>
<proteinExistence type="predicted"/>
<geneLocation type="plasmid" evidence="3 4">
    <name>pTM3</name>
</geneLocation>
<dbReference type="Gene3D" id="3.90.1340.10">
    <property type="entry name" value="Phage tail collar domain"/>
    <property type="match status" value="1"/>
</dbReference>
<accession>I3TXM0</accession>
<dbReference type="InterPro" id="IPR037053">
    <property type="entry name" value="Phage_tail_collar_dom_sf"/>
</dbReference>
<keyword evidence="3" id="KW-0614">Plasmid</keyword>
<evidence type="ECO:0000256" key="1">
    <source>
        <dbReference type="SAM" id="MobiDB-lite"/>
    </source>
</evidence>
<dbReference type="KEGG" id="tmo:TMO_c0898"/>
<dbReference type="PATRIC" id="fig|1110502.3.peg.5779"/>
<gene>
    <name evidence="3" type="ordered locus">TMO_c0898</name>
</gene>
<keyword evidence="4" id="KW-1185">Reference proteome</keyword>
<dbReference type="Pfam" id="PF07484">
    <property type="entry name" value="Collar"/>
    <property type="match status" value="1"/>
</dbReference>
<sequence length="231" mass="24229">MCHRLRPGRATGSPRRDDSHVDNQDGTGRGRRPDMDAPFIASIVTWMPDFAPKGWAFCQGQILSIAQNQAVFALIGTTYGGNGTTTFALPDLRSRIPIGAGNGPGLSPVRLGEAAGAETQTMTDQTLPAHTHFALPQLHPVLPLSTAPATAPDPATGVLATGSVRIGSGPTAQTFPVSNFTTAQANAVLPVTIPEDLTATPTGNSQPFSIMQPYTALNFIFAMQGIFPPRS</sequence>
<evidence type="ECO:0000259" key="2">
    <source>
        <dbReference type="Pfam" id="PF07484"/>
    </source>
</evidence>
<feature type="domain" description="Phage tail collar" evidence="2">
    <location>
        <begin position="42"/>
        <end position="97"/>
    </location>
</feature>
<dbReference type="HOGENOM" id="CLU_087872_1_1_5"/>
<feature type="compositionally biased region" description="Basic and acidic residues" evidence="1">
    <location>
        <begin position="14"/>
        <end position="23"/>
    </location>
</feature>
<reference evidence="3 4" key="1">
    <citation type="journal article" date="2012" name="J. Am. Chem. Soc.">
        <title>Bacterial biosynthesis and maturation of the didemnin anti-cancer agents.</title>
        <authorList>
            <person name="Xu Y."/>
            <person name="Kersten R.D."/>
            <person name="Nam S.J."/>
            <person name="Lu L."/>
            <person name="Al-Suwailem A.M."/>
            <person name="Zheng H."/>
            <person name="Fenical W."/>
            <person name="Dorrestein P.C."/>
            <person name="Moore B.S."/>
            <person name="Qian P.Y."/>
        </authorList>
    </citation>
    <scope>NUCLEOTIDE SEQUENCE [LARGE SCALE GENOMIC DNA]</scope>
    <source>
        <strain evidence="3 4">KA081020-065</strain>
    </source>
</reference>
<dbReference type="InterPro" id="IPR011083">
    <property type="entry name" value="Phage_tail_collar_dom"/>
</dbReference>
<dbReference type="EMBL" id="CP003239">
    <property type="protein sequence ID" value="AFK57508.1"/>
    <property type="molecule type" value="Genomic_DNA"/>
</dbReference>
<evidence type="ECO:0000313" key="4">
    <source>
        <dbReference type="Proteomes" id="UP000005258"/>
    </source>
</evidence>